<comment type="caution">
    <text evidence="1">The sequence shown here is derived from an EMBL/GenBank/DDBJ whole genome shotgun (WGS) entry which is preliminary data.</text>
</comment>
<evidence type="ECO:0000313" key="2">
    <source>
        <dbReference type="Proteomes" id="UP000033514"/>
    </source>
</evidence>
<dbReference type="EMBL" id="LAJG01000014">
    <property type="protein sequence ID" value="KKB80194.1"/>
    <property type="molecule type" value="Genomic_DNA"/>
</dbReference>
<dbReference type="InterPro" id="IPR011006">
    <property type="entry name" value="CheY-like_superfamily"/>
</dbReference>
<dbReference type="RefSeq" id="WP_046142258.1">
    <property type="nucleotide sequence ID" value="NZ_LAJG01000014.1"/>
</dbReference>
<dbReference type="AlphaFoldDB" id="A0A0F5LDD1"/>
<sequence>MITPLHPVPFIGLVDDDHHSAYLFARTIAAFGVGDTRHLGGEIEACGELARVLNDPRANWPDLLVVDLRAHSGATLDFLRRHAATLYDKGVTPVVMVPPTDRAERTRYLEDGAAAVFFRQPERDAYRRELAGILDFRARNARLDAVGM</sequence>
<reference evidence="1 2" key="1">
    <citation type="submission" date="2015-03" db="EMBL/GenBank/DDBJ databases">
        <authorList>
            <person name="Hassan Y.I."/>
            <person name="Lepp D."/>
            <person name="Zhou T."/>
        </authorList>
    </citation>
    <scope>NUCLEOTIDE SEQUENCE [LARGE SCALE GENOMIC DNA]</scope>
    <source>
        <strain evidence="1 2">GH2-10</strain>
    </source>
</reference>
<dbReference type="OrthoDB" id="7960398at2"/>
<proteinExistence type="predicted"/>
<evidence type="ECO:0000313" key="1">
    <source>
        <dbReference type="EMBL" id="KKB80194.1"/>
    </source>
</evidence>
<protein>
    <recommendedName>
        <fullName evidence="3">Response regulatory domain-containing protein</fullName>
    </recommendedName>
</protein>
<name>A0A0F5LDD1_9HYPH</name>
<keyword evidence="2" id="KW-1185">Reference proteome</keyword>
<dbReference type="Proteomes" id="UP000033514">
    <property type="component" value="Unassembled WGS sequence"/>
</dbReference>
<dbReference type="PATRIC" id="fig|361041.3.peg.760"/>
<gene>
    <name evidence="1" type="ORF">VW35_07160</name>
</gene>
<accession>A0A0F5LDD1</accession>
<organism evidence="1 2">
    <name type="scientific">Devosia soli</name>
    <dbReference type="NCBI Taxonomy" id="361041"/>
    <lineage>
        <taxon>Bacteria</taxon>
        <taxon>Pseudomonadati</taxon>
        <taxon>Pseudomonadota</taxon>
        <taxon>Alphaproteobacteria</taxon>
        <taxon>Hyphomicrobiales</taxon>
        <taxon>Devosiaceae</taxon>
        <taxon>Devosia</taxon>
    </lineage>
</organism>
<evidence type="ECO:0008006" key="3">
    <source>
        <dbReference type="Google" id="ProtNLM"/>
    </source>
</evidence>
<dbReference type="SUPFAM" id="SSF52172">
    <property type="entry name" value="CheY-like"/>
    <property type="match status" value="1"/>
</dbReference>